<feature type="region of interest" description="Disordered" evidence="1">
    <location>
        <begin position="259"/>
        <end position="319"/>
    </location>
</feature>
<gene>
    <name evidence="2" type="ORF">PACLA_8A035106</name>
</gene>
<sequence>MANNFDMNDMTVEQLMALSEIIDDSDYEGNLEDEVNKISEDKFYRVAPKGKGENIFAEEKLFIDEGDRTTDPKRPRRLPLNYKGKRGIMPTWKYSERQKAKALLVEEAYQSLLSRGVEGLPPTMGGRWRTDDPQVNAEMKRLENLRNPKRPRGRPPKVKVDGEVTPKRRGRPPKAAVAETKEVKVAKRRGRPPKAKVVETREVTVPKRRGRPPKAKRQTVAERFISQGRIKLSVPTNSVITQVGPNKFTVTVDLSKKPTREAPKVPKGVTPWRPTPKPRTVLPKERPVPKPRTKIPKERPVPKPRTKKPVPPPKLRKPARVTREVVEQPVVVTPEEHEIDPFGTYLDKPSYRKIETAANGAAVTYSITPNYMDPLDQMTASRQVVRGILVNELKRMGGLKYTETIKVRMSKEIGNDKTKKDSIYFKSKTGTATNFEDIESTAAQNQLTILSRIETFQNLGSNWIILNIESHYVNIAMYKPLKGSSYMKLPADISNPKCGLINMKNEDNKCFMWSHVRHVRPKVRRATTITQQDVKFSENLDYEGIDFPVKISDIDKIERRNCISISVFGYKGKKQFYPIRNSKTKYDEHMELLLLGDGNGNNHYVLIKDINRMLYSVSGYEHKKHFCLYCLHSCKSEELLKKHKETCLEVNGTQATKLPSKGTKIKFKNHRNSMPAPFVIYADFESILVPEERKVDPESSEEKSTTDLYQTHKACSFGLKTVCHYDDQYSGEYISYVGEDATNVFLKTVLKESIKCREMVNKIFKKKMVITPEQEAEFWMTRNCSICGNDLGKSLVFIDSIQFMASSLEALVSNLSPEDFRIVGKRWTGEDFKLVTQKGIFPYEYLDDISKLNVEGLPSRDKFYSSLYESEVKEEDYQRALKVWDHFKMKTMRDYHDLYLETDVLLLADVFENFRRTCLENYKLDPAHYISAPSLSWDAFLKQSGEEIELRRRASSRIEL</sequence>
<organism evidence="2 3">
    <name type="scientific">Paramuricea clavata</name>
    <name type="common">Red gorgonian</name>
    <name type="synonym">Violescent sea-whip</name>
    <dbReference type="NCBI Taxonomy" id="317549"/>
    <lineage>
        <taxon>Eukaryota</taxon>
        <taxon>Metazoa</taxon>
        <taxon>Cnidaria</taxon>
        <taxon>Anthozoa</taxon>
        <taxon>Octocorallia</taxon>
        <taxon>Malacalcyonacea</taxon>
        <taxon>Plexauridae</taxon>
        <taxon>Paramuricea</taxon>
    </lineage>
</organism>
<dbReference type="Proteomes" id="UP001152795">
    <property type="component" value="Unassembled WGS sequence"/>
</dbReference>
<dbReference type="GO" id="GO:0003677">
    <property type="term" value="F:DNA binding"/>
    <property type="evidence" value="ECO:0007669"/>
    <property type="project" value="InterPro"/>
</dbReference>
<dbReference type="Pfam" id="PF02178">
    <property type="entry name" value="AT_hook"/>
    <property type="match status" value="4"/>
</dbReference>
<keyword evidence="3" id="KW-1185">Reference proteome</keyword>
<dbReference type="EMBL" id="CACRXK020002571">
    <property type="protein sequence ID" value="CAB3994953.1"/>
    <property type="molecule type" value="Genomic_DNA"/>
</dbReference>
<reference evidence="2" key="1">
    <citation type="submission" date="2020-04" db="EMBL/GenBank/DDBJ databases">
        <authorList>
            <person name="Alioto T."/>
            <person name="Alioto T."/>
            <person name="Gomez Garrido J."/>
        </authorList>
    </citation>
    <scope>NUCLEOTIDE SEQUENCE</scope>
    <source>
        <strain evidence="2">A484AB</strain>
    </source>
</reference>
<feature type="compositionally biased region" description="Basic residues" evidence="1">
    <location>
        <begin position="147"/>
        <end position="157"/>
    </location>
</feature>
<dbReference type="SMART" id="SM00384">
    <property type="entry name" value="AT_hook"/>
    <property type="match status" value="4"/>
</dbReference>
<protein>
    <submittedName>
        <fullName evidence="2">Zinc finger 771</fullName>
    </submittedName>
</protein>
<dbReference type="AlphaFoldDB" id="A0A6S7GT46"/>
<feature type="region of interest" description="Disordered" evidence="1">
    <location>
        <begin position="141"/>
        <end position="175"/>
    </location>
</feature>
<dbReference type="PANTHER" id="PTHR31511">
    <property type="entry name" value="PROTEIN CBG23764"/>
    <property type="match status" value="1"/>
</dbReference>
<dbReference type="PANTHER" id="PTHR31511:SF12">
    <property type="entry name" value="RHO TERMINATION FACTOR N-TERMINAL DOMAIN-CONTAINING PROTEIN"/>
    <property type="match status" value="1"/>
</dbReference>
<dbReference type="OrthoDB" id="5976830at2759"/>
<name>A0A6S7GT46_PARCT</name>
<dbReference type="InterPro" id="IPR017956">
    <property type="entry name" value="AT_hook_DNA-bd_motif"/>
</dbReference>
<dbReference type="PRINTS" id="PR00929">
    <property type="entry name" value="ATHOOK"/>
</dbReference>
<proteinExistence type="predicted"/>
<feature type="compositionally biased region" description="Basic residues" evidence="1">
    <location>
        <begin position="302"/>
        <end position="319"/>
    </location>
</feature>
<evidence type="ECO:0000313" key="3">
    <source>
        <dbReference type="Proteomes" id="UP001152795"/>
    </source>
</evidence>
<comment type="caution">
    <text evidence="2">The sequence shown here is derived from an EMBL/GenBank/DDBJ whole genome shotgun (WGS) entry which is preliminary data.</text>
</comment>
<evidence type="ECO:0000313" key="2">
    <source>
        <dbReference type="EMBL" id="CAB3994953.1"/>
    </source>
</evidence>
<accession>A0A6S7GT46</accession>
<evidence type="ECO:0000256" key="1">
    <source>
        <dbReference type="SAM" id="MobiDB-lite"/>
    </source>
</evidence>